<organism evidence="2 3">
    <name type="scientific">Gymnopus androsaceus JB14</name>
    <dbReference type="NCBI Taxonomy" id="1447944"/>
    <lineage>
        <taxon>Eukaryota</taxon>
        <taxon>Fungi</taxon>
        <taxon>Dikarya</taxon>
        <taxon>Basidiomycota</taxon>
        <taxon>Agaricomycotina</taxon>
        <taxon>Agaricomycetes</taxon>
        <taxon>Agaricomycetidae</taxon>
        <taxon>Agaricales</taxon>
        <taxon>Marasmiineae</taxon>
        <taxon>Omphalotaceae</taxon>
        <taxon>Gymnopus</taxon>
    </lineage>
</organism>
<keyword evidence="1" id="KW-0732">Signal</keyword>
<dbReference type="EMBL" id="ML769493">
    <property type="protein sequence ID" value="KAE9397728.1"/>
    <property type="molecule type" value="Genomic_DNA"/>
</dbReference>
<evidence type="ECO:0000313" key="3">
    <source>
        <dbReference type="Proteomes" id="UP000799118"/>
    </source>
</evidence>
<reference evidence="2" key="1">
    <citation type="journal article" date="2019" name="Environ. Microbiol.">
        <title>Fungal ecological strategies reflected in gene transcription - a case study of two litter decomposers.</title>
        <authorList>
            <person name="Barbi F."/>
            <person name="Kohler A."/>
            <person name="Barry K."/>
            <person name="Baskaran P."/>
            <person name="Daum C."/>
            <person name="Fauchery L."/>
            <person name="Ihrmark K."/>
            <person name="Kuo A."/>
            <person name="LaButti K."/>
            <person name="Lipzen A."/>
            <person name="Morin E."/>
            <person name="Grigoriev I.V."/>
            <person name="Henrissat B."/>
            <person name="Lindahl B."/>
            <person name="Martin F."/>
        </authorList>
    </citation>
    <scope>NUCLEOTIDE SEQUENCE</scope>
    <source>
        <strain evidence="2">JB14</strain>
    </source>
</reference>
<dbReference type="OrthoDB" id="10661923at2759"/>
<name>A0A6A4HJU2_9AGAR</name>
<feature type="signal peptide" evidence="1">
    <location>
        <begin position="1"/>
        <end position="22"/>
    </location>
</feature>
<feature type="chain" id="PRO_5025472869" evidence="1">
    <location>
        <begin position="23"/>
        <end position="278"/>
    </location>
</feature>
<evidence type="ECO:0000256" key="1">
    <source>
        <dbReference type="SAM" id="SignalP"/>
    </source>
</evidence>
<accession>A0A6A4HJU2</accession>
<sequence>MTMALLHFHLSLLVSFRHRQFALWFCARNLGTNTASIVASNDSSNVEAACAVQGAERVEVESIAKLASTKVAIYRYVSVARPTPFILQGRVIANWLQMTGEILAKVRITSTLLQHYQYRMQCWVLTKVDSVLLLEDGLKLDGAPVIFLKALTELTDLEEFDDILALAKQSSDLLMQPASLGNWPASPPPSSQVHVKQEPLSPPPLKQKTWPKDFYFCDITPVFQALLDPKSKFLNVKGLFMEKFKGVVFRDSTFYNHFNNMKMLLRNFKIGWPKLAIC</sequence>
<protein>
    <submittedName>
        <fullName evidence="2">Uncharacterized protein</fullName>
    </submittedName>
</protein>
<proteinExistence type="predicted"/>
<dbReference type="Proteomes" id="UP000799118">
    <property type="component" value="Unassembled WGS sequence"/>
</dbReference>
<gene>
    <name evidence="2" type="ORF">BT96DRAFT_940732</name>
</gene>
<keyword evidence="3" id="KW-1185">Reference proteome</keyword>
<dbReference type="AlphaFoldDB" id="A0A6A4HJU2"/>
<evidence type="ECO:0000313" key="2">
    <source>
        <dbReference type="EMBL" id="KAE9397728.1"/>
    </source>
</evidence>